<name>A0A8J5JNK6_HOMAM</name>
<comment type="caution">
    <text evidence="1">The sequence shown here is derived from an EMBL/GenBank/DDBJ whole genome shotgun (WGS) entry which is preliminary data.</text>
</comment>
<accession>A0A8J5JNK6</accession>
<evidence type="ECO:0000313" key="1">
    <source>
        <dbReference type="EMBL" id="KAG7161025.1"/>
    </source>
</evidence>
<reference evidence="1" key="1">
    <citation type="journal article" date="2021" name="Sci. Adv.">
        <title>The American lobster genome reveals insights on longevity, neural, and immune adaptations.</title>
        <authorList>
            <person name="Polinski J.M."/>
            <person name="Zimin A.V."/>
            <person name="Clark K.F."/>
            <person name="Kohn A.B."/>
            <person name="Sadowski N."/>
            <person name="Timp W."/>
            <person name="Ptitsyn A."/>
            <person name="Khanna P."/>
            <person name="Romanova D.Y."/>
            <person name="Williams P."/>
            <person name="Greenwood S.J."/>
            <person name="Moroz L.L."/>
            <person name="Walt D.R."/>
            <person name="Bodnar A.G."/>
        </authorList>
    </citation>
    <scope>NUCLEOTIDE SEQUENCE</scope>
    <source>
        <strain evidence="1">GMGI-L3</strain>
    </source>
</reference>
<keyword evidence="2" id="KW-1185">Reference proteome</keyword>
<dbReference type="Proteomes" id="UP000747542">
    <property type="component" value="Unassembled WGS sequence"/>
</dbReference>
<sequence length="169" mass="18694">MVNFTCPDNMGAEGEVATQSLTCIRDDTVYPPFIYDPPVVKPCNVCLGLPHHENGTVTKLPATDYEVGDFLQMDCIANHMYDIGEVNVLLYCNDTGWENASCYEGCVSAPPALGLNQQSTTPDTYALGTNITYTCNETHYIEPTVVSTTTTTTSSITTLSYHYYYYYSK</sequence>
<protein>
    <submittedName>
        <fullName evidence="1">Putative complement factor H-like 5</fullName>
    </submittedName>
</protein>
<proteinExistence type="predicted"/>
<dbReference type="EMBL" id="JAHLQT010030421">
    <property type="protein sequence ID" value="KAG7161025.1"/>
    <property type="molecule type" value="Genomic_DNA"/>
</dbReference>
<gene>
    <name evidence="1" type="primary">Cfh-L5</name>
    <name evidence="1" type="ORF">Hamer_G024127</name>
</gene>
<organism evidence="1 2">
    <name type="scientific">Homarus americanus</name>
    <name type="common">American lobster</name>
    <dbReference type="NCBI Taxonomy" id="6706"/>
    <lineage>
        <taxon>Eukaryota</taxon>
        <taxon>Metazoa</taxon>
        <taxon>Ecdysozoa</taxon>
        <taxon>Arthropoda</taxon>
        <taxon>Crustacea</taxon>
        <taxon>Multicrustacea</taxon>
        <taxon>Malacostraca</taxon>
        <taxon>Eumalacostraca</taxon>
        <taxon>Eucarida</taxon>
        <taxon>Decapoda</taxon>
        <taxon>Pleocyemata</taxon>
        <taxon>Astacidea</taxon>
        <taxon>Nephropoidea</taxon>
        <taxon>Nephropidae</taxon>
        <taxon>Homarus</taxon>
    </lineage>
</organism>
<evidence type="ECO:0000313" key="2">
    <source>
        <dbReference type="Proteomes" id="UP000747542"/>
    </source>
</evidence>
<dbReference type="AlphaFoldDB" id="A0A8J5JNK6"/>
<feature type="non-terminal residue" evidence="1">
    <location>
        <position position="1"/>
    </location>
</feature>